<name>A0A098G696_9GAMM</name>
<dbReference type="HOGENOM" id="CLU_1439455_0_0_6"/>
<evidence type="ECO:0000313" key="2">
    <source>
        <dbReference type="EMBL" id="CEG57030.1"/>
    </source>
</evidence>
<accession>A0A098G696</accession>
<dbReference type="EMBL" id="LN614827">
    <property type="protein sequence ID" value="CEG57030.1"/>
    <property type="molecule type" value="Genomic_DNA"/>
</dbReference>
<reference evidence="3" key="1">
    <citation type="submission" date="2014-09" db="EMBL/GenBank/DDBJ databases">
        <authorList>
            <person name="Gomez-Valero L."/>
        </authorList>
    </citation>
    <scope>NUCLEOTIDE SEQUENCE [LARGE SCALE GENOMIC DNA]</scope>
    <source>
        <strain evidence="3">ATCC700992</strain>
    </source>
</reference>
<dbReference type="AlphaFoldDB" id="A0A098G696"/>
<keyword evidence="1" id="KW-1133">Transmembrane helix</keyword>
<keyword evidence="1" id="KW-0472">Membrane</keyword>
<proteinExistence type="predicted"/>
<keyword evidence="3" id="KW-1185">Reference proteome</keyword>
<dbReference type="Proteomes" id="UP000032430">
    <property type="component" value="Chromosome I"/>
</dbReference>
<evidence type="ECO:0000313" key="3">
    <source>
        <dbReference type="Proteomes" id="UP000032430"/>
    </source>
</evidence>
<feature type="transmembrane region" description="Helical" evidence="1">
    <location>
        <begin position="92"/>
        <end position="112"/>
    </location>
</feature>
<organism evidence="2 3">
    <name type="scientific">Legionella fallonii LLAP-10</name>
    <dbReference type="NCBI Taxonomy" id="1212491"/>
    <lineage>
        <taxon>Bacteria</taxon>
        <taxon>Pseudomonadati</taxon>
        <taxon>Pseudomonadota</taxon>
        <taxon>Gammaproteobacteria</taxon>
        <taxon>Legionellales</taxon>
        <taxon>Legionellaceae</taxon>
        <taxon>Legionella</taxon>
    </lineage>
</organism>
<dbReference type="KEGG" id="lfa:LFA_1623"/>
<gene>
    <name evidence="2" type="ORF">LFA_1623</name>
</gene>
<sequence>MKVISNESINLYENNFKCIINSSYALRGFPVSNDIIEPIPGFLEKAQKWVIEYPGFFKPYQNAEDVLFTLASPVIAPVVFTVTSCECLVLSLLVELLAIPVAVMASLFGAIFNSPEWGTDAFDTMTSLAKDIFVASVTYLGLALISIVGAPIGLVTRTAASIIDGVIKLFSCDAEDMQSPSISLEFFG</sequence>
<evidence type="ECO:0000256" key="1">
    <source>
        <dbReference type="SAM" id="Phobius"/>
    </source>
</evidence>
<dbReference type="STRING" id="1212491.LFA_1623"/>
<protein>
    <submittedName>
        <fullName evidence="2">Uncharacterized protein</fullName>
    </submittedName>
</protein>
<feature type="transmembrane region" description="Helical" evidence="1">
    <location>
        <begin position="132"/>
        <end position="155"/>
    </location>
</feature>
<keyword evidence="1" id="KW-0812">Transmembrane</keyword>